<dbReference type="GO" id="GO:0005524">
    <property type="term" value="F:ATP binding"/>
    <property type="evidence" value="ECO:0007669"/>
    <property type="project" value="UniProtKB-KW"/>
</dbReference>
<dbReference type="GO" id="GO:0004066">
    <property type="term" value="F:asparagine synthase (glutamine-hydrolyzing) activity"/>
    <property type="evidence" value="ECO:0007669"/>
    <property type="project" value="UniProtKB-EC"/>
</dbReference>
<evidence type="ECO:0000256" key="6">
    <source>
        <dbReference type="ARBA" id="ARBA00022888"/>
    </source>
</evidence>
<dbReference type="SUPFAM" id="SSF52402">
    <property type="entry name" value="Adenine nucleotide alpha hydrolases-like"/>
    <property type="match status" value="1"/>
</dbReference>
<feature type="binding site" evidence="10">
    <location>
        <position position="99"/>
    </location>
    <ligand>
        <name>L-glutamine</name>
        <dbReference type="ChEBI" id="CHEBI:58359"/>
    </ligand>
</feature>
<dbReference type="CDD" id="cd01991">
    <property type="entry name" value="Asn_synthase_B_C"/>
    <property type="match status" value="1"/>
</dbReference>
<dbReference type="PROSITE" id="PS51278">
    <property type="entry name" value="GATASE_TYPE_2"/>
    <property type="match status" value="1"/>
</dbReference>
<feature type="domain" description="Glutamine amidotransferase type-2" evidence="12">
    <location>
        <begin position="2"/>
        <end position="212"/>
    </location>
</feature>
<evidence type="ECO:0000259" key="12">
    <source>
        <dbReference type="PROSITE" id="PS51278"/>
    </source>
</evidence>
<accession>A0A7Y6BWN6</accession>
<evidence type="ECO:0000256" key="10">
    <source>
        <dbReference type="PIRSR" id="PIRSR001589-2"/>
    </source>
</evidence>
<evidence type="ECO:0000256" key="2">
    <source>
        <dbReference type="ARBA" id="ARBA00005752"/>
    </source>
</evidence>
<sequence length="631" mass="72736">MCGFVSLYNKYRMPVDANILQHMTDSIAHRGPDDEGIYIHDHIGLGFRRLSILDIEHGAQPMTNENKDIWLVFNGEIYNYKELRDWLSQKGYTFYTDSDTEVLLRLYEDVGIKCVNYLRGMFGFTIWDQRSDLLFAARDHFGIKPVYYSETASGYMIGSEIKTLLASGRIDREVDENALYQYLTFQYVPEPLTMFKEIHKLKAGHYLIVQNNGMTIRPYYEVKFEPHESRSYSDLVEETRSVITESVRIHKNSDVPRGAFLSGGIDSSSLVGLLHRLEPTQTFSVGFDMPGYSELDDARKTAAYLGTEHHEIRINARDYIDILPSLIWHMDEPVADPSAVGLYFVSKLASQHVKMAFSGEGADEFFGGYNIYREPYALRMFQGLPGPWRSLAGHLGRLMPTGMKGKGFLERGSLILQERYFGNAKIFMDHEKSKVLAPWLSEQGVCKPTQQVTKPLYEQAKLYDEVTQMQYIDIHTWLRGNILMKADKMSMANSLELRVPFVDTKVFELAATIPTKYKVTPTATKLLLRDAMKDVVPPDVQQRKKLGFPVPTRVWLKSEWYSWARNLIMTADVDQWINKTYVLQLLEIHKEGKLDASRKLWTILVFILWHQIYIEDRAYSFSGPSSNRMIL</sequence>
<organism evidence="13 14">
    <name type="scientific">Paenibacillus xylanilyticus</name>
    <dbReference type="NCBI Taxonomy" id="248903"/>
    <lineage>
        <taxon>Bacteria</taxon>
        <taxon>Bacillati</taxon>
        <taxon>Bacillota</taxon>
        <taxon>Bacilli</taxon>
        <taxon>Bacillales</taxon>
        <taxon>Paenibacillaceae</taxon>
        <taxon>Paenibacillus</taxon>
    </lineage>
</organism>
<feature type="site" description="Important for beta-aspartyl-AMP intermediate formation" evidence="11">
    <location>
        <position position="360"/>
    </location>
</feature>
<keyword evidence="14" id="KW-1185">Reference proteome</keyword>
<evidence type="ECO:0000256" key="4">
    <source>
        <dbReference type="ARBA" id="ARBA00022741"/>
    </source>
</evidence>
<dbReference type="AlphaFoldDB" id="A0A7Y6BWN6"/>
<dbReference type="CDD" id="cd00712">
    <property type="entry name" value="AsnB"/>
    <property type="match status" value="1"/>
</dbReference>
<dbReference type="NCBIfam" id="TIGR01536">
    <property type="entry name" value="asn_synth_AEB"/>
    <property type="match status" value="1"/>
</dbReference>
<comment type="catalytic activity">
    <reaction evidence="8">
        <text>L-aspartate + L-glutamine + ATP + H2O = L-asparagine + L-glutamate + AMP + diphosphate + H(+)</text>
        <dbReference type="Rhea" id="RHEA:12228"/>
        <dbReference type="ChEBI" id="CHEBI:15377"/>
        <dbReference type="ChEBI" id="CHEBI:15378"/>
        <dbReference type="ChEBI" id="CHEBI:29985"/>
        <dbReference type="ChEBI" id="CHEBI:29991"/>
        <dbReference type="ChEBI" id="CHEBI:30616"/>
        <dbReference type="ChEBI" id="CHEBI:33019"/>
        <dbReference type="ChEBI" id="CHEBI:58048"/>
        <dbReference type="ChEBI" id="CHEBI:58359"/>
        <dbReference type="ChEBI" id="CHEBI:456215"/>
        <dbReference type="EC" id="6.3.5.4"/>
    </reaction>
</comment>
<dbReference type="PIRSF" id="PIRSF001589">
    <property type="entry name" value="Asn_synthetase_glu-h"/>
    <property type="match status" value="1"/>
</dbReference>
<dbReference type="Gene3D" id="3.60.20.10">
    <property type="entry name" value="Glutamine Phosphoribosylpyrophosphate, subunit 1, domain 1"/>
    <property type="match status" value="1"/>
</dbReference>
<comment type="caution">
    <text evidence="13">The sequence shown here is derived from an EMBL/GenBank/DDBJ whole genome shotgun (WGS) entry which is preliminary data.</text>
</comment>
<dbReference type="EMBL" id="JABMCB010000169">
    <property type="protein sequence ID" value="NUU75364.1"/>
    <property type="molecule type" value="Genomic_DNA"/>
</dbReference>
<dbReference type="PANTHER" id="PTHR43284">
    <property type="entry name" value="ASPARAGINE SYNTHETASE (GLUTAMINE-HYDROLYZING)"/>
    <property type="match status" value="1"/>
</dbReference>
<keyword evidence="4 10" id="KW-0547">Nucleotide-binding</keyword>
<dbReference type="GO" id="GO:0005829">
    <property type="term" value="C:cytosol"/>
    <property type="evidence" value="ECO:0007669"/>
    <property type="project" value="TreeGrafter"/>
</dbReference>
<keyword evidence="9" id="KW-0028">Amino-acid biosynthesis</keyword>
<dbReference type="Pfam" id="PF00733">
    <property type="entry name" value="Asn_synthase"/>
    <property type="match status" value="1"/>
</dbReference>
<dbReference type="InterPro" id="IPR033738">
    <property type="entry name" value="AsnB_N"/>
</dbReference>
<name>A0A7Y6BWN6_9BACL</name>
<reference evidence="13 14" key="1">
    <citation type="submission" date="2020-05" db="EMBL/GenBank/DDBJ databases">
        <title>Genome Sequencing of Type Strains.</title>
        <authorList>
            <person name="Lemaire J.F."/>
            <person name="Inderbitzin P."/>
            <person name="Gregorio O.A."/>
            <person name="Collins S.B."/>
            <person name="Wespe N."/>
            <person name="Knight-Connoni V."/>
        </authorList>
    </citation>
    <scope>NUCLEOTIDE SEQUENCE [LARGE SCALE GENOMIC DNA]</scope>
    <source>
        <strain evidence="13 14">LMG 21957</strain>
    </source>
</reference>
<keyword evidence="7 9" id="KW-0315">Glutamine amidotransferase</keyword>
<keyword evidence="6 9" id="KW-0061">Asparagine biosynthesis</keyword>
<keyword evidence="5 10" id="KW-0067">ATP-binding</keyword>
<evidence type="ECO:0000256" key="9">
    <source>
        <dbReference type="PIRSR" id="PIRSR001589-1"/>
    </source>
</evidence>
<dbReference type="InterPro" id="IPR051786">
    <property type="entry name" value="ASN_synthetase/amidase"/>
</dbReference>
<evidence type="ECO:0000256" key="5">
    <source>
        <dbReference type="ARBA" id="ARBA00022840"/>
    </source>
</evidence>
<evidence type="ECO:0000313" key="14">
    <source>
        <dbReference type="Proteomes" id="UP000526125"/>
    </source>
</evidence>
<feature type="binding site" evidence="10">
    <location>
        <position position="285"/>
    </location>
    <ligand>
        <name>ATP</name>
        <dbReference type="ChEBI" id="CHEBI:30616"/>
    </ligand>
</feature>
<evidence type="ECO:0000256" key="8">
    <source>
        <dbReference type="ARBA" id="ARBA00048741"/>
    </source>
</evidence>
<feature type="active site" description="For GATase activity" evidence="9">
    <location>
        <position position="2"/>
    </location>
</feature>
<evidence type="ECO:0000313" key="13">
    <source>
        <dbReference type="EMBL" id="NUU75364.1"/>
    </source>
</evidence>
<keyword evidence="13" id="KW-0436">Ligase</keyword>
<dbReference type="InterPro" id="IPR017932">
    <property type="entry name" value="GATase_2_dom"/>
</dbReference>
<evidence type="ECO:0000256" key="1">
    <source>
        <dbReference type="ARBA" id="ARBA00005187"/>
    </source>
</evidence>
<dbReference type="SUPFAM" id="SSF56235">
    <property type="entry name" value="N-terminal nucleophile aminohydrolases (Ntn hydrolases)"/>
    <property type="match status" value="1"/>
</dbReference>
<evidence type="ECO:0000256" key="3">
    <source>
        <dbReference type="ARBA" id="ARBA00012737"/>
    </source>
</evidence>
<comment type="pathway">
    <text evidence="1">Amino-acid biosynthesis; L-asparagine biosynthesis; L-asparagine from L-aspartate (L-Gln route): step 1/1.</text>
</comment>
<dbReference type="InterPro" id="IPR029055">
    <property type="entry name" value="Ntn_hydrolases_N"/>
</dbReference>
<protein>
    <recommendedName>
        <fullName evidence="3">asparagine synthase (glutamine-hydrolyzing)</fullName>
        <ecNumber evidence="3">6.3.5.4</ecNumber>
    </recommendedName>
</protein>
<evidence type="ECO:0000256" key="7">
    <source>
        <dbReference type="ARBA" id="ARBA00022962"/>
    </source>
</evidence>
<dbReference type="GO" id="GO:0006529">
    <property type="term" value="P:asparagine biosynthetic process"/>
    <property type="evidence" value="ECO:0007669"/>
    <property type="project" value="UniProtKB-KW"/>
</dbReference>
<dbReference type="InterPro" id="IPR006426">
    <property type="entry name" value="Asn_synth_AEB"/>
</dbReference>
<evidence type="ECO:0000256" key="11">
    <source>
        <dbReference type="PIRSR" id="PIRSR001589-3"/>
    </source>
</evidence>
<dbReference type="Proteomes" id="UP000526125">
    <property type="component" value="Unassembled WGS sequence"/>
</dbReference>
<dbReference type="RefSeq" id="WP_175395183.1">
    <property type="nucleotide sequence ID" value="NZ_JABMCB010000169.1"/>
</dbReference>
<proteinExistence type="inferred from homology"/>
<dbReference type="InterPro" id="IPR014729">
    <property type="entry name" value="Rossmann-like_a/b/a_fold"/>
</dbReference>
<gene>
    <name evidence="13" type="primary">asnB</name>
    <name evidence="13" type="ORF">HP552_08995</name>
</gene>
<dbReference type="Gene3D" id="3.40.50.620">
    <property type="entry name" value="HUPs"/>
    <property type="match status" value="1"/>
</dbReference>
<comment type="similarity">
    <text evidence="2">Belongs to the asparagine synthetase family.</text>
</comment>
<dbReference type="EC" id="6.3.5.4" evidence="3"/>
<dbReference type="PANTHER" id="PTHR43284:SF1">
    <property type="entry name" value="ASPARAGINE SYNTHETASE"/>
    <property type="match status" value="1"/>
</dbReference>
<dbReference type="InterPro" id="IPR001962">
    <property type="entry name" value="Asn_synthase"/>
</dbReference>
<feature type="binding site" evidence="10">
    <location>
        <begin position="358"/>
        <end position="359"/>
    </location>
    <ligand>
        <name>ATP</name>
        <dbReference type="ChEBI" id="CHEBI:30616"/>
    </ligand>
</feature>
<dbReference type="Pfam" id="PF13537">
    <property type="entry name" value="GATase_7"/>
    <property type="match status" value="1"/>
</dbReference>